<protein>
    <recommendedName>
        <fullName evidence="3 14">UDP-N-acetylmuramate--L-alanine ligase</fullName>
        <ecNumber evidence="3 14">6.3.2.8</ecNumber>
    </recommendedName>
    <alternativeName>
        <fullName evidence="14">UDP-N-acetylmuramoyl-L-alanine synthetase</fullName>
    </alternativeName>
</protein>
<dbReference type="InterPro" id="IPR050061">
    <property type="entry name" value="MurCDEF_pg_biosynth"/>
</dbReference>
<dbReference type="Gene3D" id="3.40.1190.10">
    <property type="entry name" value="Mur-like, catalytic domain"/>
    <property type="match status" value="1"/>
</dbReference>
<keyword evidence="6 14" id="KW-0132">Cell division</keyword>
<dbReference type="RefSeq" id="WP_015798661.1">
    <property type="nucleotide sequence ID" value="NC_013124.1"/>
</dbReference>
<evidence type="ECO:0000256" key="12">
    <source>
        <dbReference type="ARBA" id="ARBA00023316"/>
    </source>
</evidence>
<dbReference type="PANTHER" id="PTHR43445">
    <property type="entry name" value="UDP-N-ACETYLMURAMATE--L-ALANINE LIGASE-RELATED"/>
    <property type="match status" value="1"/>
</dbReference>
<dbReference type="Pfam" id="PF01225">
    <property type="entry name" value="Mur_ligase"/>
    <property type="match status" value="1"/>
</dbReference>
<dbReference type="HAMAP" id="MF_00046">
    <property type="entry name" value="MurC"/>
    <property type="match status" value="1"/>
</dbReference>
<dbReference type="AlphaFoldDB" id="C7LZL7"/>
<dbReference type="eggNOG" id="COG0773">
    <property type="taxonomic scope" value="Bacteria"/>
</dbReference>
<dbReference type="KEGG" id="afo:Afer_1244"/>
<evidence type="ECO:0000256" key="2">
    <source>
        <dbReference type="ARBA" id="ARBA00004752"/>
    </source>
</evidence>
<dbReference type="GO" id="GO:0008763">
    <property type="term" value="F:UDP-N-acetylmuramate-L-alanine ligase activity"/>
    <property type="evidence" value="ECO:0007669"/>
    <property type="project" value="UniProtKB-UniRule"/>
</dbReference>
<evidence type="ECO:0000313" key="18">
    <source>
        <dbReference type="EMBL" id="ACU54175.1"/>
    </source>
</evidence>
<keyword evidence="5 14" id="KW-0436">Ligase</keyword>
<dbReference type="Proteomes" id="UP000000771">
    <property type="component" value="Chromosome"/>
</dbReference>
<keyword evidence="7 14" id="KW-0547">Nucleotide-binding</keyword>
<dbReference type="GO" id="GO:0005524">
    <property type="term" value="F:ATP binding"/>
    <property type="evidence" value="ECO:0007669"/>
    <property type="project" value="UniProtKB-UniRule"/>
</dbReference>
<name>C7LZL7_ACIFD</name>
<dbReference type="GO" id="GO:0005737">
    <property type="term" value="C:cytoplasm"/>
    <property type="evidence" value="ECO:0007669"/>
    <property type="project" value="UniProtKB-SubCell"/>
</dbReference>
<dbReference type="InterPro" id="IPR004101">
    <property type="entry name" value="Mur_ligase_C"/>
</dbReference>
<dbReference type="Pfam" id="PF02875">
    <property type="entry name" value="Mur_ligase_C"/>
    <property type="match status" value="1"/>
</dbReference>
<dbReference type="Pfam" id="PF08245">
    <property type="entry name" value="Mur_ligase_M"/>
    <property type="match status" value="1"/>
</dbReference>
<evidence type="ECO:0000256" key="6">
    <source>
        <dbReference type="ARBA" id="ARBA00022618"/>
    </source>
</evidence>
<dbReference type="InterPro" id="IPR036615">
    <property type="entry name" value="Mur_ligase_C_dom_sf"/>
</dbReference>
<reference evidence="18 19" key="1">
    <citation type="journal article" date="2009" name="Stand. Genomic Sci.">
        <title>Complete genome sequence of Acidimicrobium ferrooxidans type strain (ICP).</title>
        <authorList>
            <person name="Clum A."/>
            <person name="Nolan M."/>
            <person name="Lang E."/>
            <person name="Glavina Del Rio T."/>
            <person name="Tice H."/>
            <person name="Copeland A."/>
            <person name="Cheng J.F."/>
            <person name="Lucas S."/>
            <person name="Chen F."/>
            <person name="Bruce D."/>
            <person name="Goodwin L."/>
            <person name="Pitluck S."/>
            <person name="Ivanova N."/>
            <person name="Mavrommatis K."/>
            <person name="Mikhailova N."/>
            <person name="Pati A."/>
            <person name="Chen A."/>
            <person name="Palaniappan K."/>
            <person name="Goker M."/>
            <person name="Spring S."/>
            <person name="Land M."/>
            <person name="Hauser L."/>
            <person name="Chang Y.J."/>
            <person name="Jeffries C.C."/>
            <person name="Chain P."/>
            <person name="Bristow J."/>
            <person name="Eisen J.A."/>
            <person name="Markowitz V."/>
            <person name="Hugenholtz P."/>
            <person name="Kyrpides N.C."/>
            <person name="Klenk H.P."/>
            <person name="Lapidus A."/>
        </authorList>
    </citation>
    <scope>NUCLEOTIDE SEQUENCE [LARGE SCALE GENOMIC DNA]</scope>
    <source>
        <strain evidence="19">DSM 10331 / JCM 15462 / NBRC 103882 / ICP</strain>
    </source>
</reference>
<evidence type="ECO:0000256" key="9">
    <source>
        <dbReference type="ARBA" id="ARBA00022960"/>
    </source>
</evidence>
<keyword evidence="11 14" id="KW-0131">Cell cycle</keyword>
<dbReference type="STRING" id="525909.Afer_1244"/>
<dbReference type="SUPFAM" id="SSF53623">
    <property type="entry name" value="MurD-like peptide ligases, catalytic domain"/>
    <property type="match status" value="1"/>
</dbReference>
<dbReference type="Gene3D" id="3.90.190.20">
    <property type="entry name" value="Mur ligase, C-terminal domain"/>
    <property type="match status" value="1"/>
</dbReference>
<dbReference type="GO" id="GO:0071555">
    <property type="term" value="P:cell wall organization"/>
    <property type="evidence" value="ECO:0007669"/>
    <property type="project" value="UniProtKB-KW"/>
</dbReference>
<feature type="binding site" evidence="14">
    <location>
        <begin position="117"/>
        <end position="123"/>
    </location>
    <ligand>
        <name>ATP</name>
        <dbReference type="ChEBI" id="CHEBI:30616"/>
    </ligand>
</feature>
<dbReference type="OrthoDB" id="9804126at2"/>
<evidence type="ECO:0000256" key="13">
    <source>
        <dbReference type="ARBA" id="ARBA00047833"/>
    </source>
</evidence>
<feature type="domain" description="Mur ligase C-terminal" evidence="16">
    <location>
        <begin position="311"/>
        <end position="441"/>
    </location>
</feature>
<dbReference type="InterPro" id="IPR000713">
    <property type="entry name" value="Mur_ligase_N"/>
</dbReference>
<dbReference type="GO" id="GO:0008360">
    <property type="term" value="P:regulation of cell shape"/>
    <property type="evidence" value="ECO:0007669"/>
    <property type="project" value="UniProtKB-KW"/>
</dbReference>
<evidence type="ECO:0000259" key="15">
    <source>
        <dbReference type="Pfam" id="PF01225"/>
    </source>
</evidence>
<keyword evidence="9 14" id="KW-0133">Cell shape</keyword>
<evidence type="ECO:0000256" key="5">
    <source>
        <dbReference type="ARBA" id="ARBA00022598"/>
    </source>
</evidence>
<keyword evidence="19" id="KW-1185">Reference proteome</keyword>
<dbReference type="NCBIfam" id="TIGR01082">
    <property type="entry name" value="murC"/>
    <property type="match status" value="1"/>
</dbReference>
<feature type="domain" description="Mur ligase central" evidence="17">
    <location>
        <begin position="115"/>
        <end position="289"/>
    </location>
</feature>
<keyword evidence="12 14" id="KW-0961">Cell wall biogenesis/degradation</keyword>
<dbReference type="UniPathway" id="UPA00219"/>
<keyword evidence="4 14" id="KW-0963">Cytoplasm</keyword>
<dbReference type="HOGENOM" id="CLU_028104_2_2_11"/>
<evidence type="ECO:0000256" key="1">
    <source>
        <dbReference type="ARBA" id="ARBA00004496"/>
    </source>
</evidence>
<evidence type="ECO:0000256" key="7">
    <source>
        <dbReference type="ARBA" id="ARBA00022741"/>
    </source>
</evidence>
<dbReference type="GO" id="GO:0009252">
    <property type="term" value="P:peptidoglycan biosynthetic process"/>
    <property type="evidence" value="ECO:0007669"/>
    <property type="project" value="UniProtKB-UniRule"/>
</dbReference>
<evidence type="ECO:0000256" key="3">
    <source>
        <dbReference type="ARBA" id="ARBA00012211"/>
    </source>
</evidence>
<sequence length="455" mass="47165">MAGVTSLEGIRRVHLVGIGGAGMSALASVLVGRGFVVSGSDLKRGPLVERLEAIGVEVHLGHDARWIDGADVVAASTAIPSSNVELAAARARGVPVLSRAELLAALTAGKQVVAVSGTHGKTTTTAMIAQALQAADLAPSWVIGAELNEAGASGHAGIGSLFVVEADESDATFLAVDRHLAVATNLEPDHLDHYGSFDALVASFEAFVGGSALAPVICVDDPRLAALAPEGALTYGVAEAARLQIRNPVLTPTHSAFECFLDHRRLGSIELGVLGMHNVRNGAAAVAAALSVGAPFDAVALALRRYVGVARRFQFKRELRGARIIDDYAHLPGEITATLQAARQLGSGRIVVVFQPHRYSRTKLLGVELGRALGDADEVVVTDVYAAGEEPIPGVSGEVVWRAAAERLGERAHWVADRGALAAFVASVVRPGDVVLTMGAGDVTMVDSELEDLLG</sequence>
<comment type="function">
    <text evidence="14">Cell wall formation.</text>
</comment>
<evidence type="ECO:0000256" key="10">
    <source>
        <dbReference type="ARBA" id="ARBA00022984"/>
    </source>
</evidence>
<dbReference type="EC" id="6.3.2.8" evidence="3 14"/>
<dbReference type="PANTHER" id="PTHR43445:SF3">
    <property type="entry name" value="UDP-N-ACETYLMURAMATE--L-ALANINE LIGASE"/>
    <property type="match status" value="1"/>
</dbReference>
<accession>C7LZL7</accession>
<gene>
    <name evidence="14" type="primary">murC</name>
    <name evidence="18" type="ordered locus">Afer_1244</name>
</gene>
<evidence type="ECO:0000259" key="16">
    <source>
        <dbReference type="Pfam" id="PF02875"/>
    </source>
</evidence>
<organism evidence="18 19">
    <name type="scientific">Acidimicrobium ferrooxidans (strain DSM 10331 / JCM 15462 / NBRC 103882 / ICP)</name>
    <dbReference type="NCBI Taxonomy" id="525909"/>
    <lineage>
        <taxon>Bacteria</taxon>
        <taxon>Bacillati</taxon>
        <taxon>Actinomycetota</taxon>
        <taxon>Acidimicrobiia</taxon>
        <taxon>Acidimicrobiales</taxon>
        <taxon>Acidimicrobiaceae</taxon>
        <taxon>Acidimicrobium</taxon>
    </lineage>
</organism>
<dbReference type="InterPro" id="IPR036565">
    <property type="entry name" value="Mur-like_cat_sf"/>
</dbReference>
<dbReference type="InterPro" id="IPR013221">
    <property type="entry name" value="Mur_ligase_cen"/>
</dbReference>
<evidence type="ECO:0000259" key="17">
    <source>
        <dbReference type="Pfam" id="PF08245"/>
    </source>
</evidence>
<evidence type="ECO:0000256" key="8">
    <source>
        <dbReference type="ARBA" id="ARBA00022840"/>
    </source>
</evidence>
<keyword evidence="10 14" id="KW-0573">Peptidoglycan synthesis</keyword>
<dbReference type="GO" id="GO:0051301">
    <property type="term" value="P:cell division"/>
    <property type="evidence" value="ECO:0007669"/>
    <property type="project" value="UniProtKB-KW"/>
</dbReference>
<evidence type="ECO:0000256" key="11">
    <source>
        <dbReference type="ARBA" id="ARBA00023306"/>
    </source>
</evidence>
<keyword evidence="8 14" id="KW-0067">ATP-binding</keyword>
<evidence type="ECO:0000256" key="14">
    <source>
        <dbReference type="HAMAP-Rule" id="MF_00046"/>
    </source>
</evidence>
<dbReference type="EMBL" id="CP001631">
    <property type="protein sequence ID" value="ACU54175.1"/>
    <property type="molecule type" value="Genomic_DNA"/>
</dbReference>
<comment type="similarity">
    <text evidence="14">Belongs to the MurCDEF family.</text>
</comment>
<proteinExistence type="inferred from homology"/>
<dbReference type="SUPFAM" id="SSF51984">
    <property type="entry name" value="MurCD N-terminal domain"/>
    <property type="match status" value="1"/>
</dbReference>
<comment type="subcellular location">
    <subcellularLocation>
        <location evidence="1 14">Cytoplasm</location>
    </subcellularLocation>
</comment>
<evidence type="ECO:0000256" key="4">
    <source>
        <dbReference type="ARBA" id="ARBA00022490"/>
    </source>
</evidence>
<comment type="pathway">
    <text evidence="2 14">Cell wall biogenesis; peptidoglycan biosynthesis.</text>
</comment>
<dbReference type="SUPFAM" id="SSF53244">
    <property type="entry name" value="MurD-like peptide ligases, peptide-binding domain"/>
    <property type="match status" value="1"/>
</dbReference>
<comment type="catalytic activity">
    <reaction evidence="13 14">
        <text>UDP-N-acetyl-alpha-D-muramate + L-alanine + ATP = UDP-N-acetyl-alpha-D-muramoyl-L-alanine + ADP + phosphate + H(+)</text>
        <dbReference type="Rhea" id="RHEA:23372"/>
        <dbReference type="ChEBI" id="CHEBI:15378"/>
        <dbReference type="ChEBI" id="CHEBI:30616"/>
        <dbReference type="ChEBI" id="CHEBI:43474"/>
        <dbReference type="ChEBI" id="CHEBI:57972"/>
        <dbReference type="ChEBI" id="CHEBI:70757"/>
        <dbReference type="ChEBI" id="CHEBI:83898"/>
        <dbReference type="ChEBI" id="CHEBI:456216"/>
        <dbReference type="EC" id="6.3.2.8"/>
    </reaction>
</comment>
<evidence type="ECO:0000313" key="19">
    <source>
        <dbReference type="Proteomes" id="UP000000771"/>
    </source>
</evidence>
<dbReference type="InterPro" id="IPR005758">
    <property type="entry name" value="UDP-N-AcMur_Ala_ligase_MurC"/>
</dbReference>
<dbReference type="Gene3D" id="3.40.50.720">
    <property type="entry name" value="NAD(P)-binding Rossmann-like Domain"/>
    <property type="match status" value="1"/>
</dbReference>
<feature type="domain" description="Mur ligase N-terminal catalytic" evidence="15">
    <location>
        <begin position="13"/>
        <end position="110"/>
    </location>
</feature>